<dbReference type="InterPro" id="IPR009057">
    <property type="entry name" value="Homeodomain-like_sf"/>
</dbReference>
<keyword evidence="1" id="KW-0805">Transcription regulation</keyword>
<dbReference type="InterPro" id="IPR001647">
    <property type="entry name" value="HTH_TetR"/>
</dbReference>
<dbReference type="Gene3D" id="1.10.357.10">
    <property type="entry name" value="Tetracycline Repressor, domain 2"/>
    <property type="match status" value="1"/>
</dbReference>
<name>A0AAE5X5A8_9BRAD</name>
<feature type="domain" description="HTH tetR-type" evidence="5">
    <location>
        <begin position="4"/>
        <end position="64"/>
    </location>
</feature>
<gene>
    <name evidence="7" type="ORF">EAS56_26825</name>
    <name evidence="6" type="ORF">XH91_28310</name>
</gene>
<dbReference type="AlphaFoldDB" id="A0AAE5X5A8"/>
<dbReference type="SUPFAM" id="SSF48498">
    <property type="entry name" value="Tetracyclin repressor-like, C-terminal domain"/>
    <property type="match status" value="1"/>
</dbReference>
<evidence type="ECO:0000256" key="2">
    <source>
        <dbReference type="ARBA" id="ARBA00023125"/>
    </source>
</evidence>
<accession>A0AAE5X5A8</accession>
<dbReference type="GO" id="GO:0003677">
    <property type="term" value="F:DNA binding"/>
    <property type="evidence" value="ECO:0007669"/>
    <property type="project" value="UniProtKB-UniRule"/>
</dbReference>
<protein>
    <submittedName>
        <fullName evidence="6">TetR/AcrR family transcriptional regulator</fullName>
    </submittedName>
</protein>
<feature type="DNA-binding region" description="H-T-H motif" evidence="4">
    <location>
        <begin position="27"/>
        <end position="46"/>
    </location>
</feature>
<evidence type="ECO:0000256" key="1">
    <source>
        <dbReference type="ARBA" id="ARBA00023015"/>
    </source>
</evidence>
<dbReference type="PROSITE" id="PS50977">
    <property type="entry name" value="HTH_TETR_2"/>
    <property type="match status" value="1"/>
</dbReference>
<dbReference type="Pfam" id="PF00440">
    <property type="entry name" value="TetR_N"/>
    <property type="match status" value="1"/>
</dbReference>
<dbReference type="EMBL" id="CP030053">
    <property type="protein sequence ID" value="QAU48875.1"/>
    <property type="molecule type" value="Genomic_DNA"/>
</dbReference>
<sequence length="195" mass="21088">METNSKRDEILDVAEAMIRNAGFNAFSTRDVASAVGIKASSVHYYFPTKVDMGVAVTERYTERFLTQLGDPGRFEGDVREVVSVYVGSFRETLIRDDKLCLCAVLGAEIGGLPQEVGGHTRTFFDRNIAWLRKALAGSSKMSAAEANAFAVHILAALEGGMILSKSLGKEKIFESVAAMLNRLCDAVGASSDRQA</sequence>
<reference evidence="7 9" key="2">
    <citation type="submission" date="2018-10" db="EMBL/GenBank/DDBJ databases">
        <title>Bradyrhizobium sp. nov., effective nodules isolated from peanut in China.</title>
        <authorList>
            <person name="Li Y."/>
        </authorList>
    </citation>
    <scope>NUCLEOTIDE SEQUENCE [LARGE SCALE GENOMIC DNA]</scope>
    <source>
        <strain evidence="7 9">CCBAU 53426</strain>
    </source>
</reference>
<evidence type="ECO:0000313" key="9">
    <source>
        <dbReference type="Proteomes" id="UP000290401"/>
    </source>
</evidence>
<keyword evidence="3" id="KW-0804">Transcription</keyword>
<dbReference type="KEGG" id="bgz:XH91_28310"/>
<evidence type="ECO:0000313" key="8">
    <source>
        <dbReference type="Proteomes" id="UP000288972"/>
    </source>
</evidence>
<keyword evidence="9" id="KW-1185">Reference proteome</keyword>
<dbReference type="EMBL" id="RDQZ01000026">
    <property type="protein sequence ID" value="RXH09266.1"/>
    <property type="molecule type" value="Genomic_DNA"/>
</dbReference>
<dbReference type="PANTHER" id="PTHR47506">
    <property type="entry name" value="TRANSCRIPTIONAL REGULATORY PROTEIN"/>
    <property type="match status" value="1"/>
</dbReference>
<dbReference type="InterPro" id="IPR036271">
    <property type="entry name" value="Tet_transcr_reg_TetR-rel_C_sf"/>
</dbReference>
<dbReference type="RefSeq" id="WP_128953631.1">
    <property type="nucleotide sequence ID" value="NZ_CP030053.1"/>
</dbReference>
<evidence type="ECO:0000313" key="6">
    <source>
        <dbReference type="EMBL" id="QAU48875.1"/>
    </source>
</evidence>
<dbReference type="Proteomes" id="UP000290401">
    <property type="component" value="Unassembled WGS sequence"/>
</dbReference>
<dbReference type="Proteomes" id="UP000288972">
    <property type="component" value="Chromosome"/>
</dbReference>
<keyword evidence="2 4" id="KW-0238">DNA-binding</keyword>
<proteinExistence type="predicted"/>
<dbReference type="SUPFAM" id="SSF46689">
    <property type="entry name" value="Homeodomain-like"/>
    <property type="match status" value="1"/>
</dbReference>
<evidence type="ECO:0000256" key="4">
    <source>
        <dbReference type="PROSITE-ProRule" id="PRU00335"/>
    </source>
</evidence>
<evidence type="ECO:0000259" key="5">
    <source>
        <dbReference type="PROSITE" id="PS50977"/>
    </source>
</evidence>
<dbReference type="PANTHER" id="PTHR47506:SF1">
    <property type="entry name" value="HTH-TYPE TRANSCRIPTIONAL REGULATOR YJDC"/>
    <property type="match status" value="1"/>
</dbReference>
<evidence type="ECO:0000256" key="3">
    <source>
        <dbReference type="ARBA" id="ARBA00023163"/>
    </source>
</evidence>
<reference evidence="6 8" key="1">
    <citation type="submission" date="2018-06" db="EMBL/GenBank/DDBJ databases">
        <title>Comparative genomics of rhizobia nodulating Arachis hypogaea in China.</title>
        <authorList>
            <person name="Li Y."/>
        </authorList>
    </citation>
    <scope>NUCLEOTIDE SEQUENCE [LARGE SCALE GENOMIC DNA]</scope>
    <source>
        <strain evidence="6 8">CCBAU 51670</strain>
    </source>
</reference>
<organism evidence="6 8">
    <name type="scientific">Bradyrhizobium guangzhouense</name>
    <dbReference type="NCBI Taxonomy" id="1325095"/>
    <lineage>
        <taxon>Bacteria</taxon>
        <taxon>Pseudomonadati</taxon>
        <taxon>Pseudomonadota</taxon>
        <taxon>Alphaproteobacteria</taxon>
        <taxon>Hyphomicrobiales</taxon>
        <taxon>Nitrobacteraceae</taxon>
        <taxon>Bradyrhizobium</taxon>
    </lineage>
</organism>
<evidence type="ECO:0000313" key="7">
    <source>
        <dbReference type="EMBL" id="RXH09266.1"/>
    </source>
</evidence>